<dbReference type="Pfam" id="PF00239">
    <property type="entry name" value="Resolvase"/>
    <property type="match status" value="1"/>
</dbReference>
<dbReference type="GO" id="GO:0003677">
    <property type="term" value="F:DNA binding"/>
    <property type="evidence" value="ECO:0007669"/>
    <property type="project" value="UniProtKB-KW"/>
</dbReference>
<evidence type="ECO:0000256" key="2">
    <source>
        <dbReference type="ARBA" id="ARBA00023172"/>
    </source>
</evidence>
<sequence length="601" mass="67450">MPVAYSYIRFSTTEQRKGDSLRRQSELSEQYAEEHGLTLDSSLHLQDLGLSAFDRSNIERGALGGFLEAIKRGRIASGSYLLVESLDRLSRDKVLAALELFISILRQGITIVTLADRMVYNTESVGNNFGNLIISITIMARAHEESAMKSRRILAAWEGKRARISEKKLTAQCPRWLRLNDDRTEFEFVPERAALVIEILAWHKAGMGQALIAKRLNERNEQPFSNHGNGWHSSYIQKIINSPALYGEFQPALWNKGASAPHGDPIADYYPALISKEEFNLLKYLRSERSWPGARARKGTEVPNLLSGVAKCGYCGSTMILAGSSAKRVRSEDGAEVRRPAKKVLVCDGARRGLGCYAVQWDYAAFETSFLSFCKSLDLINLLESSDRLALEQKRELTVGELLGSTNTAIASCNQRLERLLAALETGEVSAAVVNRIKKVEQERDLLLERRELLESELKALAVTGRHLAYQAEAVQHAIQRLNSMSDDERFSTRSMLAEHIRHLIQSVDIHPAGTLVTPDFIERRRISLLAEGFDEHRVESYLATAFRTEPLRTGRGVRGRYASREDVGRFFVIKARKGGLRIVYPDFNVPSEVRINLGNE</sequence>
<dbReference type="PANTHER" id="PTHR30461">
    <property type="entry name" value="DNA-INVERTASE FROM LAMBDOID PROPHAGE"/>
    <property type="match status" value="1"/>
</dbReference>
<keyword evidence="2" id="KW-0233">DNA recombination</keyword>
<dbReference type="Pfam" id="PF07508">
    <property type="entry name" value="Recombinase"/>
    <property type="match status" value="1"/>
</dbReference>
<reference evidence="4 5" key="1">
    <citation type="submission" date="2019-11" db="EMBL/GenBank/DDBJ databases">
        <title>Novel species isolated from a subtropical stream in China.</title>
        <authorList>
            <person name="Lu H."/>
        </authorList>
    </citation>
    <scope>NUCLEOTIDE SEQUENCE [LARGE SCALE GENOMIC DNA]</scope>
    <source>
        <strain evidence="4 5">FT26W</strain>
    </source>
</reference>
<protein>
    <submittedName>
        <fullName evidence="4">Recombinase family protein</fullName>
    </submittedName>
</protein>
<keyword evidence="5" id="KW-1185">Reference proteome</keyword>
<dbReference type="AlphaFoldDB" id="A0A844D522"/>
<dbReference type="Gene3D" id="3.40.50.1390">
    <property type="entry name" value="Resolvase, N-terminal catalytic domain"/>
    <property type="match status" value="1"/>
</dbReference>
<dbReference type="InterPro" id="IPR038109">
    <property type="entry name" value="DNA_bind_recomb_sf"/>
</dbReference>
<dbReference type="Proteomes" id="UP000439986">
    <property type="component" value="Unassembled WGS sequence"/>
</dbReference>
<dbReference type="GO" id="GO:0000150">
    <property type="term" value="F:DNA strand exchange activity"/>
    <property type="evidence" value="ECO:0007669"/>
    <property type="project" value="InterPro"/>
</dbReference>
<gene>
    <name evidence="4" type="ORF">GJ698_06445</name>
</gene>
<proteinExistence type="predicted"/>
<dbReference type="CDD" id="cd00338">
    <property type="entry name" value="Ser_Recombinase"/>
    <property type="match status" value="1"/>
</dbReference>
<accession>A0A844D522</accession>
<evidence type="ECO:0000313" key="4">
    <source>
        <dbReference type="EMBL" id="MRW83732.1"/>
    </source>
</evidence>
<dbReference type="SUPFAM" id="SSF53041">
    <property type="entry name" value="Resolvase-like"/>
    <property type="match status" value="1"/>
</dbReference>
<dbReference type="SMART" id="SM00857">
    <property type="entry name" value="Resolvase"/>
    <property type="match status" value="1"/>
</dbReference>
<name>A0A844D522_9BURK</name>
<dbReference type="InterPro" id="IPR011109">
    <property type="entry name" value="DNA_bind_recombinase_dom"/>
</dbReference>
<dbReference type="EMBL" id="WKJL01000003">
    <property type="protein sequence ID" value="MRW83732.1"/>
    <property type="molecule type" value="Genomic_DNA"/>
</dbReference>
<dbReference type="PROSITE" id="PS51736">
    <property type="entry name" value="RECOMBINASES_3"/>
    <property type="match status" value="1"/>
</dbReference>
<dbReference type="PANTHER" id="PTHR30461:SF2">
    <property type="entry name" value="SERINE RECOMBINASE PINE-RELATED"/>
    <property type="match status" value="1"/>
</dbReference>
<dbReference type="InterPro" id="IPR006119">
    <property type="entry name" value="Resolv_N"/>
</dbReference>
<evidence type="ECO:0000256" key="1">
    <source>
        <dbReference type="ARBA" id="ARBA00023125"/>
    </source>
</evidence>
<dbReference type="InterPro" id="IPR050639">
    <property type="entry name" value="SSR_resolvase"/>
</dbReference>
<organism evidence="4 5">
    <name type="scientific">Duganella aquatilis</name>
    <dbReference type="NCBI Taxonomy" id="2666082"/>
    <lineage>
        <taxon>Bacteria</taxon>
        <taxon>Pseudomonadati</taxon>
        <taxon>Pseudomonadota</taxon>
        <taxon>Betaproteobacteria</taxon>
        <taxon>Burkholderiales</taxon>
        <taxon>Oxalobacteraceae</taxon>
        <taxon>Telluria group</taxon>
        <taxon>Duganella</taxon>
    </lineage>
</organism>
<dbReference type="Gene3D" id="3.90.1750.20">
    <property type="entry name" value="Putative Large Serine Recombinase, Chain B, Domain 2"/>
    <property type="match status" value="1"/>
</dbReference>
<evidence type="ECO:0000313" key="5">
    <source>
        <dbReference type="Proteomes" id="UP000439986"/>
    </source>
</evidence>
<feature type="domain" description="Resolvase/invertase-type recombinase catalytic" evidence="3">
    <location>
        <begin position="3"/>
        <end position="164"/>
    </location>
</feature>
<comment type="caution">
    <text evidence="4">The sequence shown here is derived from an EMBL/GenBank/DDBJ whole genome shotgun (WGS) entry which is preliminary data.</text>
</comment>
<dbReference type="RefSeq" id="WP_154356794.1">
    <property type="nucleotide sequence ID" value="NZ_WKJL01000003.1"/>
</dbReference>
<dbReference type="InterPro" id="IPR036162">
    <property type="entry name" value="Resolvase-like_N_sf"/>
</dbReference>
<evidence type="ECO:0000259" key="3">
    <source>
        <dbReference type="PROSITE" id="PS51736"/>
    </source>
</evidence>
<keyword evidence="1" id="KW-0238">DNA-binding</keyword>